<reference evidence="2 3" key="1">
    <citation type="journal article" date="2019" name="Commun. Biol.">
        <title>The bagworm genome reveals a unique fibroin gene that provides high tensile strength.</title>
        <authorList>
            <person name="Kono N."/>
            <person name="Nakamura H."/>
            <person name="Ohtoshi R."/>
            <person name="Tomita M."/>
            <person name="Numata K."/>
            <person name="Arakawa K."/>
        </authorList>
    </citation>
    <scope>NUCLEOTIDE SEQUENCE [LARGE SCALE GENOMIC DNA]</scope>
</reference>
<accession>A0A4C1YW33</accession>
<proteinExistence type="predicted"/>
<dbReference type="AlphaFoldDB" id="A0A4C1YW33"/>
<keyword evidence="3" id="KW-1185">Reference proteome</keyword>
<gene>
    <name evidence="2" type="ORF">EVAR_57165_1</name>
</gene>
<evidence type="ECO:0000313" key="3">
    <source>
        <dbReference type="Proteomes" id="UP000299102"/>
    </source>
</evidence>
<evidence type="ECO:0000256" key="1">
    <source>
        <dbReference type="SAM" id="MobiDB-lite"/>
    </source>
</evidence>
<comment type="caution">
    <text evidence="2">The sequence shown here is derived from an EMBL/GenBank/DDBJ whole genome shotgun (WGS) entry which is preliminary data.</text>
</comment>
<organism evidence="2 3">
    <name type="scientific">Eumeta variegata</name>
    <name type="common">Bagworm moth</name>
    <name type="synonym">Eumeta japonica</name>
    <dbReference type="NCBI Taxonomy" id="151549"/>
    <lineage>
        <taxon>Eukaryota</taxon>
        <taxon>Metazoa</taxon>
        <taxon>Ecdysozoa</taxon>
        <taxon>Arthropoda</taxon>
        <taxon>Hexapoda</taxon>
        <taxon>Insecta</taxon>
        <taxon>Pterygota</taxon>
        <taxon>Neoptera</taxon>
        <taxon>Endopterygota</taxon>
        <taxon>Lepidoptera</taxon>
        <taxon>Glossata</taxon>
        <taxon>Ditrysia</taxon>
        <taxon>Tineoidea</taxon>
        <taxon>Psychidae</taxon>
        <taxon>Oiketicinae</taxon>
        <taxon>Eumeta</taxon>
    </lineage>
</organism>
<protein>
    <submittedName>
        <fullName evidence="2">Uncharacterized protein</fullName>
    </submittedName>
</protein>
<evidence type="ECO:0000313" key="2">
    <source>
        <dbReference type="EMBL" id="GBP78597.1"/>
    </source>
</evidence>
<feature type="region of interest" description="Disordered" evidence="1">
    <location>
        <begin position="100"/>
        <end position="131"/>
    </location>
</feature>
<sequence>MKRILRSTKKNTKTYVEFIETQYNLFLICSFVLPAAQLRLATRVSSPFHTNHAAYAADRRPSNIWVPPFAAVKSARITDPFHADVTAHAAATSQMIHAFNSSSRGSTRQRGIPWPLGPRQGGQSSREVSPEASVRDIISLPRCSGGRRCDLYGTFSYAEMPGVFVTSIALTGAVVFRRIEGFKLLSPPYASPVLVVDCSPSSPM</sequence>
<dbReference type="EMBL" id="BGZK01001375">
    <property type="protein sequence ID" value="GBP78597.1"/>
    <property type="molecule type" value="Genomic_DNA"/>
</dbReference>
<name>A0A4C1YW33_EUMVA</name>
<dbReference type="Proteomes" id="UP000299102">
    <property type="component" value="Unassembled WGS sequence"/>
</dbReference>
<feature type="compositionally biased region" description="Polar residues" evidence="1">
    <location>
        <begin position="100"/>
        <end position="109"/>
    </location>
</feature>